<comment type="caution">
    <text evidence="6">The sequence shown here is derived from an EMBL/GenBank/DDBJ whole genome shotgun (WGS) entry which is preliminary data.</text>
</comment>
<dbReference type="EC" id="3.5.2.6" evidence="3"/>
<organism evidence="6 7">
    <name type="scientific">Candidatus Rikenella faecigallinarum</name>
    <dbReference type="NCBI Taxonomy" id="2838745"/>
    <lineage>
        <taxon>Bacteria</taxon>
        <taxon>Pseudomonadati</taxon>
        <taxon>Bacteroidota</taxon>
        <taxon>Bacteroidia</taxon>
        <taxon>Bacteroidales</taxon>
        <taxon>Rikenellaceae</taxon>
        <taxon>Rikenella</taxon>
    </lineage>
</organism>
<dbReference type="NCBIfam" id="NF033103">
    <property type="entry name" value="bla_class_A"/>
    <property type="match status" value="1"/>
</dbReference>
<feature type="signal peptide" evidence="4">
    <location>
        <begin position="1"/>
        <end position="35"/>
    </location>
</feature>
<evidence type="ECO:0000256" key="3">
    <source>
        <dbReference type="ARBA" id="ARBA00012865"/>
    </source>
</evidence>
<dbReference type="PRINTS" id="PR00118">
    <property type="entry name" value="BLACTAMASEA"/>
</dbReference>
<feature type="chain" id="PRO_5038519554" description="beta-lactamase" evidence="4">
    <location>
        <begin position="36"/>
        <end position="308"/>
    </location>
</feature>
<dbReference type="Pfam" id="PF13354">
    <property type="entry name" value="Beta-lactamase2"/>
    <property type="match status" value="1"/>
</dbReference>
<dbReference type="PANTHER" id="PTHR35333">
    <property type="entry name" value="BETA-LACTAMASE"/>
    <property type="match status" value="1"/>
</dbReference>
<dbReference type="PANTHER" id="PTHR35333:SF3">
    <property type="entry name" value="BETA-LACTAMASE-TYPE TRANSPEPTIDASE FOLD CONTAINING PROTEIN"/>
    <property type="match status" value="1"/>
</dbReference>
<dbReference type="GO" id="GO:0008800">
    <property type="term" value="F:beta-lactamase activity"/>
    <property type="evidence" value="ECO:0007669"/>
    <property type="project" value="UniProtKB-EC"/>
</dbReference>
<gene>
    <name evidence="6" type="primary">bla</name>
    <name evidence="6" type="ORF">H9888_04245</name>
</gene>
<keyword evidence="4" id="KW-0732">Signal</keyword>
<evidence type="ECO:0000313" key="7">
    <source>
        <dbReference type="Proteomes" id="UP000823926"/>
    </source>
</evidence>
<reference evidence="6" key="1">
    <citation type="journal article" date="2021" name="PeerJ">
        <title>Extensive microbial diversity within the chicken gut microbiome revealed by metagenomics and culture.</title>
        <authorList>
            <person name="Gilroy R."/>
            <person name="Ravi A."/>
            <person name="Getino M."/>
            <person name="Pursley I."/>
            <person name="Horton D.L."/>
            <person name="Alikhan N.F."/>
            <person name="Baker D."/>
            <person name="Gharbi K."/>
            <person name="Hall N."/>
            <person name="Watson M."/>
            <person name="Adriaenssens E.M."/>
            <person name="Foster-Nyarko E."/>
            <person name="Jarju S."/>
            <person name="Secka A."/>
            <person name="Antonio M."/>
            <person name="Oren A."/>
            <person name="Chaudhuri R.R."/>
            <person name="La Ragione R."/>
            <person name="Hildebrand F."/>
            <person name="Pallen M.J."/>
        </authorList>
    </citation>
    <scope>NUCLEOTIDE SEQUENCE</scope>
    <source>
        <strain evidence="6">ChiBcec15-1070</strain>
    </source>
</reference>
<dbReference type="CDD" id="cd00551">
    <property type="entry name" value="AmyAc_family"/>
    <property type="match status" value="1"/>
</dbReference>
<accession>A0A9D1TXU8</accession>
<evidence type="ECO:0000313" key="6">
    <source>
        <dbReference type="EMBL" id="HIW10696.1"/>
    </source>
</evidence>
<dbReference type="Gene3D" id="3.40.710.10">
    <property type="entry name" value="DD-peptidase/beta-lactamase superfamily"/>
    <property type="match status" value="1"/>
</dbReference>
<evidence type="ECO:0000256" key="2">
    <source>
        <dbReference type="ARBA" id="ARBA00009009"/>
    </source>
</evidence>
<protein>
    <recommendedName>
        <fullName evidence="3">beta-lactamase</fullName>
        <ecNumber evidence="3">3.5.2.6</ecNumber>
    </recommendedName>
</protein>
<proteinExistence type="inferred from homology"/>
<evidence type="ECO:0000256" key="1">
    <source>
        <dbReference type="ARBA" id="ARBA00001526"/>
    </source>
</evidence>
<reference evidence="6" key="2">
    <citation type="submission" date="2021-04" db="EMBL/GenBank/DDBJ databases">
        <authorList>
            <person name="Gilroy R."/>
        </authorList>
    </citation>
    <scope>NUCLEOTIDE SEQUENCE</scope>
    <source>
        <strain evidence="6">ChiBcec15-1070</strain>
    </source>
</reference>
<dbReference type="InterPro" id="IPR012338">
    <property type="entry name" value="Beta-lactam/transpept-like"/>
</dbReference>
<dbReference type="GO" id="GO:0030655">
    <property type="term" value="P:beta-lactam antibiotic catabolic process"/>
    <property type="evidence" value="ECO:0007669"/>
    <property type="project" value="InterPro"/>
</dbReference>
<comment type="similarity">
    <text evidence="2">Belongs to the class-A beta-lactamase family.</text>
</comment>
<dbReference type="EMBL" id="DXHL01000021">
    <property type="protein sequence ID" value="HIW10696.1"/>
    <property type="molecule type" value="Genomic_DNA"/>
</dbReference>
<feature type="domain" description="Beta-lactamase class A catalytic" evidence="5">
    <location>
        <begin position="64"/>
        <end position="282"/>
    </location>
</feature>
<sequence>MKQQSLLRPRTKKRWQSLCTVSALLILLCANPTQACGELPANKIRRIVRHKKADIGIALRYKDQAFALADTPVYPLMSVFKVHVAMAALHKMEHVHIALDDSVTVGPEYWHPDTYSPMRDQAPNIATRHTTYRELLTYTVSHSDNNTCDFLIDFAGGIDRVDAYIRSLGIDAFQLTETEKTMHEDILNCYDNRSSPLAVVQLLEKLYTEPLLTAEHFRFLEHLLLTCSTGQNKLKAGLPPHIPLAHKTGHSDRTAEGVMIGDTDVGVIYLPNGERCYLAVLVKDSREHEATHARIMARVARIIYRSLR</sequence>
<dbReference type="SUPFAM" id="SSF56601">
    <property type="entry name" value="beta-lactamase/transpeptidase-like"/>
    <property type="match status" value="1"/>
</dbReference>
<dbReference type="GO" id="GO:0046677">
    <property type="term" value="P:response to antibiotic"/>
    <property type="evidence" value="ECO:0007669"/>
    <property type="project" value="InterPro"/>
</dbReference>
<dbReference type="InterPro" id="IPR045155">
    <property type="entry name" value="Beta-lactam_cat"/>
</dbReference>
<dbReference type="Proteomes" id="UP000823926">
    <property type="component" value="Unassembled WGS sequence"/>
</dbReference>
<dbReference type="AlphaFoldDB" id="A0A9D1TXU8"/>
<evidence type="ECO:0000259" key="5">
    <source>
        <dbReference type="Pfam" id="PF13354"/>
    </source>
</evidence>
<dbReference type="InterPro" id="IPR000871">
    <property type="entry name" value="Beta-lactam_class-A"/>
</dbReference>
<comment type="catalytic activity">
    <reaction evidence="1">
        <text>a beta-lactam + H2O = a substituted beta-amino acid</text>
        <dbReference type="Rhea" id="RHEA:20401"/>
        <dbReference type="ChEBI" id="CHEBI:15377"/>
        <dbReference type="ChEBI" id="CHEBI:35627"/>
        <dbReference type="ChEBI" id="CHEBI:140347"/>
        <dbReference type="EC" id="3.5.2.6"/>
    </reaction>
</comment>
<evidence type="ECO:0000256" key="4">
    <source>
        <dbReference type="SAM" id="SignalP"/>
    </source>
</evidence>
<name>A0A9D1TXU8_9BACT</name>